<reference evidence="1" key="1">
    <citation type="journal article" date="2021" name="Nat. Commun.">
        <title>Genetic determinants of endophytism in the Arabidopsis root mycobiome.</title>
        <authorList>
            <person name="Mesny F."/>
            <person name="Miyauchi S."/>
            <person name="Thiergart T."/>
            <person name="Pickel B."/>
            <person name="Atanasova L."/>
            <person name="Karlsson M."/>
            <person name="Huettel B."/>
            <person name="Barry K.W."/>
            <person name="Haridas S."/>
            <person name="Chen C."/>
            <person name="Bauer D."/>
            <person name="Andreopoulos W."/>
            <person name="Pangilinan J."/>
            <person name="LaButti K."/>
            <person name="Riley R."/>
            <person name="Lipzen A."/>
            <person name="Clum A."/>
            <person name="Drula E."/>
            <person name="Henrissat B."/>
            <person name="Kohler A."/>
            <person name="Grigoriev I.V."/>
            <person name="Martin F.M."/>
            <person name="Hacquard S."/>
        </authorList>
    </citation>
    <scope>NUCLEOTIDE SEQUENCE</scope>
    <source>
        <strain evidence="1">MPI-CAGE-AT-0021</strain>
    </source>
</reference>
<evidence type="ECO:0000313" key="1">
    <source>
        <dbReference type="EMBL" id="KAH7139899.1"/>
    </source>
</evidence>
<name>A0A9P9EHZ5_9HYPO</name>
<dbReference type="OrthoDB" id="5101242at2759"/>
<proteinExistence type="predicted"/>
<dbReference type="AlphaFoldDB" id="A0A9P9EHZ5"/>
<protein>
    <submittedName>
        <fullName evidence="1">Uncharacterized protein</fullName>
    </submittedName>
</protein>
<gene>
    <name evidence="1" type="ORF">B0J13DRAFT_624707</name>
</gene>
<dbReference type="EMBL" id="JAGMUU010000014">
    <property type="protein sequence ID" value="KAH7139899.1"/>
    <property type="molecule type" value="Genomic_DNA"/>
</dbReference>
<evidence type="ECO:0000313" key="2">
    <source>
        <dbReference type="Proteomes" id="UP000717696"/>
    </source>
</evidence>
<keyword evidence="2" id="KW-1185">Reference proteome</keyword>
<organism evidence="1 2">
    <name type="scientific">Dactylonectria estremocensis</name>
    <dbReference type="NCBI Taxonomy" id="1079267"/>
    <lineage>
        <taxon>Eukaryota</taxon>
        <taxon>Fungi</taxon>
        <taxon>Dikarya</taxon>
        <taxon>Ascomycota</taxon>
        <taxon>Pezizomycotina</taxon>
        <taxon>Sordariomycetes</taxon>
        <taxon>Hypocreomycetidae</taxon>
        <taxon>Hypocreales</taxon>
        <taxon>Nectriaceae</taxon>
        <taxon>Dactylonectria</taxon>
    </lineage>
</organism>
<comment type="caution">
    <text evidence="1">The sequence shown here is derived from an EMBL/GenBank/DDBJ whole genome shotgun (WGS) entry which is preliminary data.</text>
</comment>
<accession>A0A9P9EHZ5</accession>
<sequence length="146" mass="16920">MSVCCMQRGLEIRPARNGIEKIYWDRRQRAFPMEKPGYDPLHEGLLAAWPRLSILVVIRSLFTGRGDRPSERVKDIFNPSATSFDGLCFYLNTLIDVTSNPERGCLVTIVPGKIKWNQFQYDYVQDLVDRFEPEVDDRRYDSISAT</sequence>
<dbReference type="Proteomes" id="UP000717696">
    <property type="component" value="Unassembled WGS sequence"/>
</dbReference>